<name>A0ABD0S4X6_LOXSC</name>
<dbReference type="AlphaFoldDB" id="A0ABD0S4X6"/>
<dbReference type="EMBL" id="JBEDNZ010000030">
    <property type="protein sequence ID" value="KAL0809128.1"/>
    <property type="molecule type" value="Genomic_DNA"/>
</dbReference>
<sequence>MEEGGIQDLFPSQWMNSCVDKWMEDLLRDQFEEWSLKDLYVKEQAPKTITAQILLDNLDSLKESDERYKKLFYKGKIMPEHLVPNIHVEEREDSSCIDKICSCLREQMNNLIEVRREE</sequence>
<protein>
    <submittedName>
        <fullName evidence="1">Uncharacterized protein</fullName>
    </submittedName>
</protein>
<gene>
    <name evidence="1" type="ORF">ABMA28_012752</name>
</gene>
<proteinExistence type="predicted"/>
<reference evidence="1 2" key="1">
    <citation type="submission" date="2024-06" db="EMBL/GenBank/DDBJ databases">
        <title>A chromosome-level genome assembly of beet webworm, Loxostege sticticalis.</title>
        <authorList>
            <person name="Zhang Y."/>
        </authorList>
    </citation>
    <scope>NUCLEOTIDE SEQUENCE [LARGE SCALE GENOMIC DNA]</scope>
    <source>
        <strain evidence="1">AQ028</strain>
        <tissue evidence="1">Male pupae</tissue>
    </source>
</reference>
<comment type="caution">
    <text evidence="1">The sequence shown here is derived from an EMBL/GenBank/DDBJ whole genome shotgun (WGS) entry which is preliminary data.</text>
</comment>
<dbReference type="Proteomes" id="UP001549921">
    <property type="component" value="Unassembled WGS sequence"/>
</dbReference>
<evidence type="ECO:0000313" key="1">
    <source>
        <dbReference type="EMBL" id="KAL0809128.1"/>
    </source>
</evidence>
<evidence type="ECO:0000313" key="2">
    <source>
        <dbReference type="Proteomes" id="UP001549921"/>
    </source>
</evidence>
<organism evidence="1 2">
    <name type="scientific">Loxostege sticticalis</name>
    <name type="common">Beet webworm moth</name>
    <dbReference type="NCBI Taxonomy" id="481309"/>
    <lineage>
        <taxon>Eukaryota</taxon>
        <taxon>Metazoa</taxon>
        <taxon>Ecdysozoa</taxon>
        <taxon>Arthropoda</taxon>
        <taxon>Hexapoda</taxon>
        <taxon>Insecta</taxon>
        <taxon>Pterygota</taxon>
        <taxon>Neoptera</taxon>
        <taxon>Endopterygota</taxon>
        <taxon>Lepidoptera</taxon>
        <taxon>Glossata</taxon>
        <taxon>Ditrysia</taxon>
        <taxon>Pyraloidea</taxon>
        <taxon>Crambidae</taxon>
        <taxon>Pyraustinae</taxon>
        <taxon>Loxostege</taxon>
    </lineage>
</organism>
<accession>A0ABD0S4X6</accession>